<feature type="transmembrane region" description="Helical" evidence="1">
    <location>
        <begin position="79"/>
        <end position="99"/>
    </location>
</feature>
<proteinExistence type="predicted"/>
<dbReference type="EMBL" id="RBKU01000001">
    <property type="protein sequence ID" value="RKR82824.1"/>
    <property type="molecule type" value="Genomic_DNA"/>
</dbReference>
<gene>
    <name evidence="2" type="ORF">BDD43_3014</name>
</gene>
<evidence type="ECO:0000313" key="2">
    <source>
        <dbReference type="EMBL" id="RKR82824.1"/>
    </source>
</evidence>
<feature type="transmembrane region" description="Helical" evidence="1">
    <location>
        <begin position="49"/>
        <end position="67"/>
    </location>
</feature>
<protein>
    <recommendedName>
        <fullName evidence="4">Signal transduction histidine kinase dimerisation/phosphoacceptor domain-containing protein</fullName>
    </recommendedName>
</protein>
<keyword evidence="3" id="KW-1185">Reference proteome</keyword>
<dbReference type="Proteomes" id="UP000268007">
    <property type="component" value="Unassembled WGS sequence"/>
</dbReference>
<dbReference type="RefSeq" id="WP_008504195.1">
    <property type="nucleotide sequence ID" value="NZ_RBKU01000001.1"/>
</dbReference>
<keyword evidence="1" id="KW-1133">Transmembrane helix</keyword>
<dbReference type="GO" id="GO:0000155">
    <property type="term" value="F:phosphorelay sensor kinase activity"/>
    <property type="evidence" value="ECO:0007669"/>
    <property type="project" value="InterPro"/>
</dbReference>
<evidence type="ECO:0008006" key="4">
    <source>
        <dbReference type="Google" id="ProtNLM"/>
    </source>
</evidence>
<feature type="transmembrane region" description="Helical" evidence="1">
    <location>
        <begin position="7"/>
        <end position="29"/>
    </location>
</feature>
<accession>A0A495J393</accession>
<comment type="caution">
    <text evidence="2">The sequence shown here is derived from an EMBL/GenBank/DDBJ whole genome shotgun (WGS) entry which is preliminary data.</text>
</comment>
<evidence type="ECO:0000256" key="1">
    <source>
        <dbReference type="SAM" id="Phobius"/>
    </source>
</evidence>
<keyword evidence="1" id="KW-0812">Transmembrane</keyword>
<dbReference type="OrthoDB" id="732044at2"/>
<evidence type="ECO:0000313" key="3">
    <source>
        <dbReference type="Proteomes" id="UP000268007"/>
    </source>
</evidence>
<name>A0A495J393_9SPHI</name>
<keyword evidence="1" id="KW-0472">Membrane</keyword>
<dbReference type="InterPro" id="IPR036097">
    <property type="entry name" value="HisK_dim/P_sf"/>
</dbReference>
<sequence length="188" mass="21226">MIKITKVQYLAAISLLLVFAIDVFTPSHYVVDTLYICCIVITFKQKKEIIAGFTIAACVLIMINAFVFDLKARQDISVWTNRGISILAIFITSSIAIRYRKLYQASILKEQAYSKALEELLFMASHQVRKPVANILGLIENIDTDFALLTPADISEHCKYLQVSALELDNVVKNLSEFLENIDGQNQF</sequence>
<dbReference type="SUPFAM" id="SSF47384">
    <property type="entry name" value="Homodimeric domain of signal transducing histidine kinase"/>
    <property type="match status" value="1"/>
</dbReference>
<organism evidence="2 3">
    <name type="scientific">Mucilaginibacter gracilis</name>
    <dbReference type="NCBI Taxonomy" id="423350"/>
    <lineage>
        <taxon>Bacteria</taxon>
        <taxon>Pseudomonadati</taxon>
        <taxon>Bacteroidota</taxon>
        <taxon>Sphingobacteriia</taxon>
        <taxon>Sphingobacteriales</taxon>
        <taxon>Sphingobacteriaceae</taxon>
        <taxon>Mucilaginibacter</taxon>
    </lineage>
</organism>
<dbReference type="AlphaFoldDB" id="A0A495J393"/>
<reference evidence="2 3" key="1">
    <citation type="submission" date="2018-10" db="EMBL/GenBank/DDBJ databases">
        <title>Genomic Encyclopedia of Archaeal and Bacterial Type Strains, Phase II (KMG-II): from individual species to whole genera.</title>
        <authorList>
            <person name="Goeker M."/>
        </authorList>
    </citation>
    <scope>NUCLEOTIDE SEQUENCE [LARGE SCALE GENOMIC DNA]</scope>
    <source>
        <strain evidence="2 3">DSM 18602</strain>
    </source>
</reference>
<dbReference type="Gene3D" id="1.10.287.130">
    <property type="match status" value="1"/>
</dbReference>